<reference evidence="2 3" key="1">
    <citation type="submission" date="2023-01" db="EMBL/GenBank/DDBJ databases">
        <authorList>
            <person name="Yoon J.-W."/>
        </authorList>
    </citation>
    <scope>NUCLEOTIDE SEQUENCE [LARGE SCALE GENOMIC DNA]</scope>
    <source>
        <strain evidence="2 3">KMU-50</strain>
    </source>
</reference>
<gene>
    <name evidence="2" type="ORF">O2N63_03000</name>
</gene>
<keyword evidence="3" id="KW-1185">Reference proteome</keyword>
<proteinExistence type="predicted"/>
<dbReference type="EMBL" id="JAQIIO010000001">
    <property type="protein sequence ID" value="MDA5093045.1"/>
    <property type="molecule type" value="Genomic_DNA"/>
</dbReference>
<protein>
    <submittedName>
        <fullName evidence="2">Dimethyl sulfoxide reductase anchor subunit</fullName>
        <ecNumber evidence="2">1.8.5.3</ecNumber>
    </submittedName>
</protein>
<accession>A0ABT4VXR7</accession>
<keyword evidence="1" id="KW-0812">Transmembrane</keyword>
<dbReference type="EC" id="1.8.5.3" evidence="2"/>
<dbReference type="PANTHER" id="PTHR38095:SF1">
    <property type="entry name" value="ANAEROBIC DIMETHYL SULFOXIDE REDUCTASE CHAIN YNFH"/>
    <property type="match status" value="1"/>
</dbReference>
<dbReference type="PANTHER" id="PTHR38095">
    <property type="entry name" value="ANAEROBIC DIMETHYL SULFOXIDE REDUCTASE CHAIN YNFH"/>
    <property type="match status" value="1"/>
</dbReference>
<feature type="transmembrane region" description="Helical" evidence="1">
    <location>
        <begin position="232"/>
        <end position="250"/>
    </location>
</feature>
<feature type="transmembrane region" description="Helical" evidence="1">
    <location>
        <begin position="139"/>
        <end position="155"/>
    </location>
</feature>
<keyword evidence="2" id="KW-0560">Oxidoreductase</keyword>
<feature type="transmembrane region" description="Helical" evidence="1">
    <location>
        <begin position="35"/>
        <end position="59"/>
    </location>
</feature>
<sequence length="290" mass="31162">MHPAPSVIIFTTLSGLGFGLLAFLGLGIPDVTGNTAFAFFALAYAMAAGGLLASTFHLGNKKNAIYAFSQWRTSWLSREGIAAVATLVIFGPVAIGRVFFDSDMALIGVIGSVFALLTVFTTSMIYAQLKTIPRWYQPIVPVMFLLHAIAGGALFAGASKLAGVLLLLLVGVMVWMWREGDRREADGADTMESATGLGAIGKVRMYESAHTARNYVMDEMIHRVGRKHAQKLRNIAILLIGALPAVMLLILPAGHFVSALAIILHLAGIAIGRWLFFAEARHVVGLYYGK</sequence>
<evidence type="ECO:0000313" key="3">
    <source>
        <dbReference type="Proteomes" id="UP001528040"/>
    </source>
</evidence>
<feature type="transmembrane region" description="Helical" evidence="1">
    <location>
        <begin position="161"/>
        <end position="177"/>
    </location>
</feature>
<feature type="transmembrane region" description="Helical" evidence="1">
    <location>
        <begin position="106"/>
        <end position="127"/>
    </location>
</feature>
<name>A0ABT4VXR7_9RHOB</name>
<dbReference type="Pfam" id="PF04976">
    <property type="entry name" value="DmsC"/>
    <property type="match status" value="1"/>
</dbReference>
<feature type="transmembrane region" description="Helical" evidence="1">
    <location>
        <begin position="7"/>
        <end position="29"/>
    </location>
</feature>
<evidence type="ECO:0000256" key="1">
    <source>
        <dbReference type="SAM" id="Phobius"/>
    </source>
</evidence>
<dbReference type="Proteomes" id="UP001528040">
    <property type="component" value="Unassembled WGS sequence"/>
</dbReference>
<keyword evidence="1" id="KW-1133">Transmembrane helix</keyword>
<feature type="transmembrane region" description="Helical" evidence="1">
    <location>
        <begin position="80"/>
        <end position="100"/>
    </location>
</feature>
<keyword evidence="1" id="KW-0472">Membrane</keyword>
<dbReference type="InterPro" id="IPR007059">
    <property type="entry name" value="DmsC"/>
</dbReference>
<feature type="transmembrane region" description="Helical" evidence="1">
    <location>
        <begin position="256"/>
        <end position="276"/>
    </location>
</feature>
<evidence type="ECO:0000313" key="2">
    <source>
        <dbReference type="EMBL" id="MDA5093045.1"/>
    </source>
</evidence>
<dbReference type="RefSeq" id="WP_271052641.1">
    <property type="nucleotide sequence ID" value="NZ_JAQIIO010000001.1"/>
</dbReference>
<comment type="caution">
    <text evidence="2">The sequence shown here is derived from an EMBL/GenBank/DDBJ whole genome shotgun (WGS) entry which is preliminary data.</text>
</comment>
<dbReference type="GO" id="GO:0016491">
    <property type="term" value="F:oxidoreductase activity"/>
    <property type="evidence" value="ECO:0007669"/>
    <property type="project" value="UniProtKB-KW"/>
</dbReference>
<organism evidence="2 3">
    <name type="scientific">Aliiroseovarius salicola</name>
    <dbReference type="NCBI Taxonomy" id="3009082"/>
    <lineage>
        <taxon>Bacteria</taxon>
        <taxon>Pseudomonadati</taxon>
        <taxon>Pseudomonadota</taxon>
        <taxon>Alphaproteobacteria</taxon>
        <taxon>Rhodobacterales</taxon>
        <taxon>Paracoccaceae</taxon>
        <taxon>Aliiroseovarius</taxon>
    </lineage>
</organism>